<dbReference type="Gene3D" id="3.40.50.1000">
    <property type="entry name" value="HAD superfamily/HAD-like"/>
    <property type="match status" value="1"/>
</dbReference>
<keyword evidence="2" id="KW-1185">Reference proteome</keyword>
<organism evidence="1 2">
    <name type="scientific">Lacrimispora xylanolytica</name>
    <dbReference type="NCBI Taxonomy" id="29375"/>
    <lineage>
        <taxon>Bacteria</taxon>
        <taxon>Bacillati</taxon>
        <taxon>Bacillota</taxon>
        <taxon>Clostridia</taxon>
        <taxon>Lachnospirales</taxon>
        <taxon>Lachnospiraceae</taxon>
        <taxon>Lacrimispora</taxon>
    </lineage>
</organism>
<reference evidence="1" key="1">
    <citation type="submission" date="2022-11" db="EMBL/GenBank/DDBJ databases">
        <title>Lacrimispora xylanolytica sy1, complete genome.</title>
        <authorList>
            <person name="Choi S."/>
        </authorList>
    </citation>
    <scope>NUCLEOTIDE SEQUENCE</scope>
    <source>
        <strain evidence="1">Sy1</strain>
    </source>
</reference>
<proteinExistence type="predicted"/>
<name>A0ABY7ACX1_9FIRM</name>
<dbReference type="Proteomes" id="UP001163115">
    <property type="component" value="Chromosome"/>
</dbReference>
<dbReference type="EMBL" id="CP113524">
    <property type="protein sequence ID" value="WAJ24547.1"/>
    <property type="molecule type" value="Genomic_DNA"/>
</dbReference>
<dbReference type="RefSeq" id="WP_268115619.1">
    <property type="nucleotide sequence ID" value="NZ_CP113524.1"/>
</dbReference>
<dbReference type="Gene3D" id="1.10.150.400">
    <property type="match status" value="1"/>
</dbReference>
<accession>A0ABY7ACX1</accession>
<evidence type="ECO:0008006" key="3">
    <source>
        <dbReference type="Google" id="ProtNLM"/>
    </source>
</evidence>
<dbReference type="InterPro" id="IPR036412">
    <property type="entry name" value="HAD-like_sf"/>
</dbReference>
<dbReference type="SUPFAM" id="SSF56784">
    <property type="entry name" value="HAD-like"/>
    <property type="match status" value="1"/>
</dbReference>
<gene>
    <name evidence="1" type="ORF">OW255_03200</name>
</gene>
<dbReference type="InterPro" id="IPR023214">
    <property type="entry name" value="HAD_sf"/>
</dbReference>
<protein>
    <recommendedName>
        <fullName evidence="3">Haloacid dehalogenase-like hydrolase</fullName>
    </recommendedName>
</protein>
<evidence type="ECO:0000313" key="2">
    <source>
        <dbReference type="Proteomes" id="UP001163115"/>
    </source>
</evidence>
<sequence length="711" mass="84319">MDREDIEKMTPSEREFYNDFFSDLPKLEEFSNISSFEDNHDYEEAYLYYKTKYEAIKNATFWRMTSPMRKLVDYYRWKRTGVKTVVEVVEDNYSTNKKNVVVDCNYKHLEGYFKYNKRSLSDLLQKKYDIITFDIFDTLISRLVYEPDDVFRFMERKILNLYNRRVDYLSIRKKAEKIALEEKGDSCNIHHIYNRLPEVSDFTVKEAEKLKQMEIDLEYKLCIPRQDMLDIFNQLIVVGKRIILISDMYLPAVIIDNMLKKCGYQGYEELWVSCDKEKRKDNGAIWDEFLRRFGKYSTIHIGDNSHSDGQMLKSRGREYILLLSSTQAFLSSVQYNKLRGYSSKSIENSLTMGYLVNQCLYNSPFSLTKDGISKLNTIEDVASGILAPIMLKYIDFLHKTSCFDTEFLFLSREGFFLEKLYEKYCHAFNKHERKHTYFLTSRRATSLAQIECYEDFKQLFETKYSGKLSTLLKERVGLENVNLNVDIDVTLPGDISKVMRILLDYVPEILKNAKQEKKMYLKYISQTIGDDVNWDRITLVDVGYSGTIQYYLMKILQKKLDGCYMVSRYTMKPEKLDGTYRSLYNYNRFFRSTQLFFESVTAAPHGQVIKFYEEQGQIKALLKQEKKRYTIKTEKIQESIYYYVETMGNLLKDINARFDKELAEKIFSEILREGLLDSDLQGIFSVNDDYCMDGNWVFDEKLQDWVLNRDR</sequence>
<evidence type="ECO:0000313" key="1">
    <source>
        <dbReference type="EMBL" id="WAJ24547.1"/>
    </source>
</evidence>